<dbReference type="Proteomes" id="UP001595892">
    <property type="component" value="Unassembled WGS sequence"/>
</dbReference>
<keyword evidence="6 14" id="KW-0349">Heme</keyword>
<keyword evidence="5 14" id="KW-1003">Cell membrane</keyword>
<comment type="subcellular location">
    <subcellularLocation>
        <location evidence="1">Cell membrane</location>
        <topology evidence="1">Multi-pass membrane protein</topology>
    </subcellularLocation>
</comment>
<keyword evidence="17" id="KW-1185">Reference proteome</keyword>
<dbReference type="PANTHER" id="PTHR40255:SF1">
    <property type="entry name" value="PROTOPORPHYRINOGEN IX OXIDASE"/>
    <property type="match status" value="1"/>
</dbReference>
<evidence type="ECO:0000313" key="17">
    <source>
        <dbReference type="Proteomes" id="UP001595892"/>
    </source>
</evidence>
<gene>
    <name evidence="16" type="ORF">ACFO3Q_00610</name>
</gene>
<keyword evidence="12 14" id="KW-0472">Membrane</keyword>
<dbReference type="PANTHER" id="PTHR40255">
    <property type="entry name" value="UPF0093 MEMBRANE PROTEIN SLR1790"/>
    <property type="match status" value="1"/>
</dbReference>
<evidence type="ECO:0000256" key="3">
    <source>
        <dbReference type="ARBA" id="ARBA00006501"/>
    </source>
</evidence>
<evidence type="ECO:0000256" key="7">
    <source>
        <dbReference type="ARBA" id="ARBA00022692"/>
    </source>
</evidence>
<keyword evidence="7 15" id="KW-0812">Transmembrane</keyword>
<evidence type="ECO:0000256" key="15">
    <source>
        <dbReference type="SAM" id="Phobius"/>
    </source>
</evidence>
<evidence type="ECO:0000256" key="10">
    <source>
        <dbReference type="ARBA" id="ARBA00023002"/>
    </source>
</evidence>
<feature type="transmembrane region" description="Helical" evidence="15">
    <location>
        <begin position="121"/>
        <end position="138"/>
    </location>
</feature>
<evidence type="ECO:0000256" key="11">
    <source>
        <dbReference type="ARBA" id="ARBA00023004"/>
    </source>
</evidence>
<dbReference type="EC" id="1.3.99.-" evidence="14"/>
<reference evidence="17" key="1">
    <citation type="journal article" date="2019" name="Int. J. Syst. Evol. Microbiol.">
        <title>The Global Catalogue of Microorganisms (GCM) 10K type strain sequencing project: providing services to taxonomists for standard genome sequencing and annotation.</title>
        <authorList>
            <consortium name="The Broad Institute Genomics Platform"/>
            <consortium name="The Broad Institute Genome Sequencing Center for Infectious Disease"/>
            <person name="Wu L."/>
            <person name="Ma J."/>
        </authorList>
    </citation>
    <scope>NUCLEOTIDE SEQUENCE [LARGE SCALE GENOMIC DNA]</scope>
    <source>
        <strain evidence="17">CGMCC 1.13574</strain>
    </source>
</reference>
<keyword evidence="8 14" id="KW-0479">Metal-binding</keyword>
<organism evidence="16 17">
    <name type="scientific">Coralloluteibacterium thermophilum</name>
    <dbReference type="NCBI Taxonomy" id="2707049"/>
    <lineage>
        <taxon>Bacteria</taxon>
        <taxon>Pseudomonadati</taxon>
        <taxon>Pseudomonadota</taxon>
        <taxon>Gammaproteobacteria</taxon>
        <taxon>Lysobacterales</taxon>
        <taxon>Lysobacteraceae</taxon>
        <taxon>Coralloluteibacterium</taxon>
    </lineage>
</organism>
<evidence type="ECO:0000256" key="1">
    <source>
        <dbReference type="ARBA" id="ARBA00004651"/>
    </source>
</evidence>
<evidence type="ECO:0000256" key="12">
    <source>
        <dbReference type="ARBA" id="ARBA00023136"/>
    </source>
</evidence>
<evidence type="ECO:0000256" key="9">
    <source>
        <dbReference type="ARBA" id="ARBA00022989"/>
    </source>
</evidence>
<proteinExistence type="inferred from homology"/>
<accession>A0ABV9NHC3</accession>
<keyword evidence="10" id="KW-0560">Oxidoreductase</keyword>
<keyword evidence="11 14" id="KW-0408">Iron</keyword>
<dbReference type="PIRSF" id="PIRSF004638">
    <property type="entry name" value="UCP004638"/>
    <property type="match status" value="1"/>
</dbReference>
<evidence type="ECO:0000256" key="14">
    <source>
        <dbReference type="PIRNR" id="PIRNR004638"/>
    </source>
</evidence>
<dbReference type="Pfam" id="PF03653">
    <property type="entry name" value="UPF0093"/>
    <property type="match status" value="1"/>
</dbReference>
<evidence type="ECO:0000256" key="6">
    <source>
        <dbReference type="ARBA" id="ARBA00022617"/>
    </source>
</evidence>
<keyword evidence="9 15" id="KW-1133">Transmembrane helix</keyword>
<name>A0ABV9NHC3_9GAMM</name>
<dbReference type="EMBL" id="JBHSGG010000002">
    <property type="protein sequence ID" value="MFC4726679.1"/>
    <property type="molecule type" value="Genomic_DNA"/>
</dbReference>
<feature type="transmembrane region" description="Helical" evidence="15">
    <location>
        <begin position="12"/>
        <end position="32"/>
    </location>
</feature>
<evidence type="ECO:0000256" key="13">
    <source>
        <dbReference type="ARBA" id="ARBA00048390"/>
    </source>
</evidence>
<comment type="catalytic activity">
    <reaction evidence="13 14">
        <text>protoporphyrinogen IX + 3 A = protoporphyrin IX + 3 AH2</text>
        <dbReference type="Rhea" id="RHEA:62000"/>
        <dbReference type="ChEBI" id="CHEBI:13193"/>
        <dbReference type="ChEBI" id="CHEBI:17499"/>
        <dbReference type="ChEBI" id="CHEBI:57306"/>
        <dbReference type="ChEBI" id="CHEBI:57307"/>
    </reaction>
</comment>
<comment type="caution">
    <text evidence="16">The sequence shown here is derived from an EMBL/GenBank/DDBJ whole genome shotgun (WGS) entry which is preliminary data.</text>
</comment>
<comment type="cofactor">
    <cofactor evidence="14">
        <name>heme b</name>
        <dbReference type="ChEBI" id="CHEBI:60344"/>
    </cofactor>
    <text evidence="14">Binds 1 heme b (iron(II)-protoporphyrin IX) group per subunit.</text>
</comment>
<evidence type="ECO:0000256" key="4">
    <source>
        <dbReference type="ARBA" id="ARBA00017504"/>
    </source>
</evidence>
<feature type="transmembrane region" description="Helical" evidence="15">
    <location>
        <begin position="81"/>
        <end position="100"/>
    </location>
</feature>
<evidence type="ECO:0000313" key="16">
    <source>
        <dbReference type="EMBL" id="MFC4726679.1"/>
    </source>
</evidence>
<feature type="transmembrane region" description="Helical" evidence="15">
    <location>
        <begin position="53"/>
        <end position="75"/>
    </location>
</feature>
<evidence type="ECO:0000256" key="8">
    <source>
        <dbReference type="ARBA" id="ARBA00022723"/>
    </source>
</evidence>
<dbReference type="InterPro" id="IPR005265">
    <property type="entry name" value="HemJ-like"/>
</dbReference>
<comment type="pathway">
    <text evidence="2 14">Porphyrin-containing compound metabolism; protoporphyrin-IX biosynthesis; protoporphyrin-IX from protoporphyrinogen-IX: step 1/1.</text>
</comment>
<sequence length="141" mass="14763">MLYLWLKSLHIGAVIVWIGGMLAATLALSVAARHGAGQASADWLRDVLRWDRIATSPAMLLAWALGLALATQGGWFPSGWLLAKLVLVLALSALHGVVSGRLRRLVHAGDDGPASAVARHAPPTVVGLALAVVILVAIKPF</sequence>
<protein>
    <recommendedName>
        <fullName evidence="4 14">Protoporphyrinogen IX oxidase</fullName>
        <ecNumber evidence="14">1.3.99.-</ecNumber>
    </recommendedName>
</protein>
<evidence type="ECO:0000256" key="5">
    <source>
        <dbReference type="ARBA" id="ARBA00022475"/>
    </source>
</evidence>
<dbReference type="RefSeq" id="WP_377002585.1">
    <property type="nucleotide sequence ID" value="NZ_JBHSGG010000002.1"/>
</dbReference>
<evidence type="ECO:0000256" key="2">
    <source>
        <dbReference type="ARBA" id="ARBA00005073"/>
    </source>
</evidence>
<comment type="similarity">
    <text evidence="3 14">Belongs to the HemJ family.</text>
</comment>
<comment type="function">
    <text evidence="14">Catalyzes the oxidation of protoporphyrinogen IX to protoporphyrin IX.</text>
</comment>